<evidence type="ECO:0000256" key="2">
    <source>
        <dbReference type="ARBA" id="ARBA00022475"/>
    </source>
</evidence>
<dbReference type="GO" id="GO:0005886">
    <property type="term" value="C:plasma membrane"/>
    <property type="evidence" value="ECO:0007669"/>
    <property type="project" value="UniProtKB-SubCell"/>
</dbReference>
<dbReference type="Proteomes" id="UP000251889">
    <property type="component" value="Unassembled WGS sequence"/>
</dbReference>
<dbReference type="InterPro" id="IPR050833">
    <property type="entry name" value="Poly_Biosynth_Transport"/>
</dbReference>
<comment type="caution">
    <text evidence="7">The sequence shown here is derived from an EMBL/GenBank/DDBJ whole genome shotgun (WGS) entry which is preliminary data.</text>
</comment>
<evidence type="ECO:0000256" key="5">
    <source>
        <dbReference type="ARBA" id="ARBA00023136"/>
    </source>
</evidence>
<gene>
    <name evidence="7" type="ORF">DQQ10_10645</name>
</gene>
<name>A0A364Y4V4_9BACT</name>
<keyword evidence="5 6" id="KW-0472">Membrane</keyword>
<feature type="transmembrane region" description="Helical" evidence="6">
    <location>
        <begin position="96"/>
        <end position="117"/>
    </location>
</feature>
<dbReference type="AlphaFoldDB" id="A0A364Y4V4"/>
<dbReference type="OrthoDB" id="650636at2"/>
<evidence type="ECO:0008006" key="9">
    <source>
        <dbReference type="Google" id="ProtNLM"/>
    </source>
</evidence>
<feature type="transmembrane region" description="Helical" evidence="6">
    <location>
        <begin position="123"/>
        <end position="143"/>
    </location>
</feature>
<keyword evidence="4 6" id="KW-1133">Transmembrane helix</keyword>
<dbReference type="CDD" id="cd13128">
    <property type="entry name" value="MATE_Wzx_like"/>
    <property type="match status" value="1"/>
</dbReference>
<dbReference type="EMBL" id="QMFY01000004">
    <property type="protein sequence ID" value="RAW01354.1"/>
    <property type="molecule type" value="Genomic_DNA"/>
</dbReference>
<feature type="transmembrane region" description="Helical" evidence="6">
    <location>
        <begin position="25"/>
        <end position="43"/>
    </location>
</feature>
<evidence type="ECO:0000313" key="7">
    <source>
        <dbReference type="EMBL" id="RAW01354.1"/>
    </source>
</evidence>
<organism evidence="7 8">
    <name type="scientific">Pseudochryseolinea flava</name>
    <dbReference type="NCBI Taxonomy" id="2059302"/>
    <lineage>
        <taxon>Bacteria</taxon>
        <taxon>Pseudomonadati</taxon>
        <taxon>Bacteroidota</taxon>
        <taxon>Cytophagia</taxon>
        <taxon>Cytophagales</taxon>
        <taxon>Fulvivirgaceae</taxon>
        <taxon>Pseudochryseolinea</taxon>
    </lineage>
</organism>
<feature type="transmembrane region" description="Helical" evidence="6">
    <location>
        <begin position="196"/>
        <end position="217"/>
    </location>
</feature>
<keyword evidence="3 6" id="KW-0812">Transmembrane</keyword>
<comment type="subcellular location">
    <subcellularLocation>
        <location evidence="1">Cell membrane</location>
        <topology evidence="1">Multi-pass membrane protein</topology>
    </subcellularLocation>
</comment>
<evidence type="ECO:0000256" key="1">
    <source>
        <dbReference type="ARBA" id="ARBA00004651"/>
    </source>
</evidence>
<keyword evidence="8" id="KW-1185">Reference proteome</keyword>
<evidence type="ECO:0000256" key="3">
    <source>
        <dbReference type="ARBA" id="ARBA00022692"/>
    </source>
</evidence>
<dbReference type="PANTHER" id="PTHR30250:SF26">
    <property type="entry name" value="PSMA PROTEIN"/>
    <property type="match status" value="1"/>
</dbReference>
<feature type="transmembrane region" description="Helical" evidence="6">
    <location>
        <begin position="351"/>
        <end position="371"/>
    </location>
</feature>
<protein>
    <recommendedName>
        <fullName evidence="9">Polysaccharide biosynthesis protein C-terminal domain-containing protein</fullName>
    </recommendedName>
</protein>
<feature type="transmembrane region" description="Helical" evidence="6">
    <location>
        <begin position="321"/>
        <end position="345"/>
    </location>
</feature>
<feature type="transmembrane region" description="Helical" evidence="6">
    <location>
        <begin position="164"/>
        <end position="184"/>
    </location>
</feature>
<accession>A0A364Y4V4</accession>
<evidence type="ECO:0000313" key="8">
    <source>
        <dbReference type="Proteomes" id="UP000251889"/>
    </source>
</evidence>
<sequence length="465" mass="52453">MRKILSGAANKFRGSYWLSSGSFSLINKIASMFFGLANFWILIRVMSKDDYGTWILYYTIVNLMEMSKQGFVRNPLIRFLNINSDEDSPKIQSASLYLNTIIGGIELLLLGVGAMFLGKLWDAPQIGSLFLIYMVATIALIPINHFDIVQQARFQFKGTTISNLIRQGGLFLFISTTYLFGYVLKIEPFASYQFDLITLAIVQCTAIIMSGLFSYFYSKKFVSFSKKVDKKWTKDLFDYGVFTFGTNVSSTIYKSIDSWMLGSMLGKQEVTNFAPAIRVSNLVEVPTDTLTSVLFPKLSQRIATEGMGTAKYLYEKAVGTLTAIMLPVVLGVIIFAKYVIIIIAGSKFINTVPILHVTMLFGLIIPFNRLMGITLDAIGKAKVNFAYVLLNTSINIVSNYFFIQHFGTIGAAYGTLTTYLISLVYNQYYLYHNLNIRLTGVFKHFLEFYGNMFSLGMKFLRRTFA</sequence>
<feature type="transmembrane region" description="Helical" evidence="6">
    <location>
        <begin position="383"/>
        <end position="403"/>
    </location>
</feature>
<feature type="transmembrane region" description="Helical" evidence="6">
    <location>
        <begin position="409"/>
        <end position="428"/>
    </location>
</feature>
<dbReference type="PANTHER" id="PTHR30250">
    <property type="entry name" value="PST FAMILY PREDICTED COLANIC ACID TRANSPORTER"/>
    <property type="match status" value="1"/>
</dbReference>
<dbReference type="RefSeq" id="WP_112746840.1">
    <property type="nucleotide sequence ID" value="NZ_QMFY01000004.1"/>
</dbReference>
<keyword evidence="2" id="KW-1003">Cell membrane</keyword>
<proteinExistence type="predicted"/>
<reference evidence="7 8" key="1">
    <citation type="submission" date="2018-06" db="EMBL/GenBank/DDBJ databases">
        <title>Chryseolinea flavus sp. nov., a member of the phylum Bacteroidetes isolated from soil.</title>
        <authorList>
            <person name="Li Y."/>
            <person name="Wang J."/>
        </authorList>
    </citation>
    <scope>NUCLEOTIDE SEQUENCE [LARGE SCALE GENOMIC DNA]</scope>
    <source>
        <strain evidence="7 8">SDU1-6</strain>
    </source>
</reference>
<dbReference type="Pfam" id="PF13440">
    <property type="entry name" value="Polysacc_synt_3"/>
    <property type="match status" value="1"/>
</dbReference>
<evidence type="ECO:0000256" key="4">
    <source>
        <dbReference type="ARBA" id="ARBA00022989"/>
    </source>
</evidence>
<evidence type="ECO:0000256" key="6">
    <source>
        <dbReference type="SAM" id="Phobius"/>
    </source>
</evidence>